<name>A0ABT4A242_9BACT</name>
<evidence type="ECO:0000256" key="1">
    <source>
        <dbReference type="SAM" id="SignalP"/>
    </source>
</evidence>
<dbReference type="Gene3D" id="2.60.120.380">
    <property type="match status" value="1"/>
</dbReference>
<dbReference type="EMBL" id="JAPNKA010000001">
    <property type="protein sequence ID" value="MCY1075710.1"/>
    <property type="molecule type" value="Genomic_DNA"/>
</dbReference>
<feature type="chain" id="PRO_5046232594" description="Lipoprotein" evidence="1">
    <location>
        <begin position="30"/>
        <end position="342"/>
    </location>
</feature>
<comment type="caution">
    <text evidence="2">The sequence shown here is derived from an EMBL/GenBank/DDBJ whole genome shotgun (WGS) entry which is preliminary data.</text>
</comment>
<protein>
    <recommendedName>
        <fullName evidence="4">Lipoprotein</fullName>
    </recommendedName>
</protein>
<dbReference type="Proteomes" id="UP001207654">
    <property type="component" value="Unassembled WGS sequence"/>
</dbReference>
<organism evidence="2 3">
    <name type="scientific">Archangium lansingense</name>
    <dbReference type="NCBI Taxonomy" id="2995310"/>
    <lineage>
        <taxon>Bacteria</taxon>
        <taxon>Pseudomonadati</taxon>
        <taxon>Myxococcota</taxon>
        <taxon>Myxococcia</taxon>
        <taxon>Myxococcales</taxon>
        <taxon>Cystobacterineae</taxon>
        <taxon>Archangiaceae</taxon>
        <taxon>Archangium</taxon>
    </lineage>
</organism>
<feature type="signal peptide" evidence="1">
    <location>
        <begin position="1"/>
        <end position="29"/>
    </location>
</feature>
<evidence type="ECO:0008006" key="4">
    <source>
        <dbReference type="Google" id="ProtNLM"/>
    </source>
</evidence>
<dbReference type="RefSeq" id="WP_267534626.1">
    <property type="nucleotide sequence ID" value="NZ_JAPNKA010000001.1"/>
</dbReference>
<gene>
    <name evidence="2" type="ORF">OV287_14625</name>
</gene>
<sequence length="342" mass="36984">MAAATLIGFHSRRRPYLTLAVLSFGFLSAACDASSIPSAQASQEPEVAQAEQGLTVGYAATSEPGVISSTNAFYGHNLQLTYGGTCTFRTVPPTNGASPLGDPEMTLYDSANNVLAYNDDDGDPAREGTTHSAIVIALPPGNYRADVNSVKANRYGSYTFEAKCEPLVKLHHRFETTAGGDTWQCNTYNWGTMEAGIGEWTPQILIDADNRVGGCLQTFGITDPTNSLSGLNINLNFWSDGDPGQCWFQSSKAIPISTSTSVIWRDYYVIDTGSSSGGCWQEFTLTGRTDIAFDIEFLATGNADQCNNFGNYTIKNGESVRFRINTDGRAGGCTQRFRLRKL</sequence>
<reference evidence="2 3" key="1">
    <citation type="submission" date="2022-11" db="EMBL/GenBank/DDBJ databases">
        <title>Minimal conservation of predation-associated metabolite biosynthetic gene clusters underscores biosynthetic potential of Myxococcota including descriptions for ten novel species: Archangium lansinium sp. nov., Myxococcus landrumus sp. nov., Nannocystis bai.</title>
        <authorList>
            <person name="Ahearne A."/>
            <person name="Stevens C."/>
            <person name="Phillips K."/>
        </authorList>
    </citation>
    <scope>NUCLEOTIDE SEQUENCE [LARGE SCALE GENOMIC DNA]</scope>
    <source>
        <strain evidence="2 3">MIWBW</strain>
    </source>
</reference>
<evidence type="ECO:0000313" key="2">
    <source>
        <dbReference type="EMBL" id="MCY1075710.1"/>
    </source>
</evidence>
<keyword evidence="1" id="KW-0732">Signal</keyword>
<proteinExistence type="predicted"/>
<keyword evidence="3" id="KW-1185">Reference proteome</keyword>
<accession>A0ABT4A242</accession>
<evidence type="ECO:0000313" key="3">
    <source>
        <dbReference type="Proteomes" id="UP001207654"/>
    </source>
</evidence>